<organism evidence="1 2">
    <name type="scientific">Leptospira interrogans serovar Pyrogenes str. 200701872</name>
    <dbReference type="NCBI Taxonomy" id="1193029"/>
    <lineage>
        <taxon>Bacteria</taxon>
        <taxon>Pseudomonadati</taxon>
        <taxon>Spirochaetota</taxon>
        <taxon>Spirochaetia</taxon>
        <taxon>Leptospirales</taxon>
        <taxon>Leptospiraceae</taxon>
        <taxon>Leptospira</taxon>
    </lineage>
</organism>
<name>M6ZQV6_LEPIR</name>
<sequence>DLWTHQGIVGWKDCPRWYNTHPEDWIRFKKRVGDLLKNQIRVQKIIFVNFFITDLYKIENLNIYYKVPFHITIRKRFLCEN</sequence>
<dbReference type="Proteomes" id="UP000012117">
    <property type="component" value="Unassembled WGS sequence"/>
</dbReference>
<evidence type="ECO:0000313" key="1">
    <source>
        <dbReference type="EMBL" id="EMP06592.1"/>
    </source>
</evidence>
<reference evidence="1 2" key="1">
    <citation type="submission" date="2013-01" db="EMBL/GenBank/DDBJ databases">
        <authorList>
            <person name="Harkins D.M."/>
            <person name="Durkin A.S."/>
            <person name="Brinkac L.M."/>
            <person name="Haft D.H."/>
            <person name="Selengut J.D."/>
            <person name="Sanka R."/>
            <person name="DePew J."/>
            <person name="Purushe J."/>
            <person name="Picardeau M."/>
            <person name="Werts C."/>
            <person name="Goarant C."/>
            <person name="Vinetz J.M."/>
            <person name="Sutton G.G."/>
            <person name="Nierman W.C."/>
            <person name="Fouts D.E."/>
        </authorList>
    </citation>
    <scope>NUCLEOTIDE SEQUENCE [LARGE SCALE GENOMIC DNA]</scope>
    <source>
        <strain evidence="1 2">200701872</strain>
    </source>
</reference>
<dbReference type="AlphaFoldDB" id="M6ZQV6"/>
<comment type="caution">
    <text evidence="1">The sequence shown here is derived from an EMBL/GenBank/DDBJ whole genome shotgun (WGS) entry which is preliminary data.</text>
</comment>
<accession>M6ZQV6</accession>
<protein>
    <submittedName>
        <fullName evidence="1">Uncharacterized protein</fullName>
    </submittedName>
</protein>
<evidence type="ECO:0000313" key="2">
    <source>
        <dbReference type="Proteomes" id="UP000012117"/>
    </source>
</evidence>
<feature type="non-terminal residue" evidence="1">
    <location>
        <position position="1"/>
    </location>
</feature>
<gene>
    <name evidence="1" type="ORF">LEP1GSC124_0472</name>
</gene>
<dbReference type="EMBL" id="AKWN02000337">
    <property type="protein sequence ID" value="EMP06592.1"/>
    <property type="molecule type" value="Genomic_DNA"/>
</dbReference>
<proteinExistence type="predicted"/>